<keyword evidence="1" id="KW-0812">Transmembrane</keyword>
<dbReference type="Pfam" id="PF12412">
    <property type="entry name" value="DUF3667"/>
    <property type="match status" value="1"/>
</dbReference>
<evidence type="ECO:0000313" key="3">
    <source>
        <dbReference type="Proteomes" id="UP001165381"/>
    </source>
</evidence>
<sequence length="237" mass="27356">MTLKNIFEDINDQFINIDNIFLKTFIHLFTKPELVISGYINGTRKQYISVIQYFAISLTLVGIQLFLMNTFFKDALNMDALFGDSFKKLAEQKDNPFSPSNFDYNQINNYQSLIYVLTVPFSALSTWLAYVIVGDKQLNFTEHLVLNLYYSAQIIIVTSLLTIIFLCFGLDYMLITSCISIITFIYWFYVLKRVFNHSFLDTLARFMLAIIALVVIFFGIIIICVIIGIIITLIQKA</sequence>
<dbReference type="Proteomes" id="UP001165381">
    <property type="component" value="Unassembled WGS sequence"/>
</dbReference>
<gene>
    <name evidence="2" type="ORF">M3P09_05810</name>
</gene>
<keyword evidence="1" id="KW-1133">Transmembrane helix</keyword>
<comment type="caution">
    <text evidence="2">The sequence shown here is derived from an EMBL/GenBank/DDBJ whole genome shotgun (WGS) entry which is preliminary data.</text>
</comment>
<name>A0ABT0QC18_9FLAO</name>
<dbReference type="EMBL" id="JAMFLZ010000002">
    <property type="protein sequence ID" value="MCL6294500.1"/>
    <property type="molecule type" value="Genomic_DNA"/>
</dbReference>
<protein>
    <submittedName>
        <fullName evidence="2">DUF3667 domain-containing protein</fullName>
    </submittedName>
</protein>
<feature type="transmembrane region" description="Helical" evidence="1">
    <location>
        <begin position="50"/>
        <end position="72"/>
    </location>
</feature>
<feature type="transmembrane region" description="Helical" evidence="1">
    <location>
        <begin position="203"/>
        <end position="234"/>
    </location>
</feature>
<keyword evidence="1" id="KW-0472">Membrane</keyword>
<proteinExistence type="predicted"/>
<feature type="transmembrane region" description="Helical" evidence="1">
    <location>
        <begin position="113"/>
        <end position="133"/>
    </location>
</feature>
<evidence type="ECO:0000313" key="2">
    <source>
        <dbReference type="EMBL" id="MCL6294500.1"/>
    </source>
</evidence>
<reference evidence="2" key="1">
    <citation type="submission" date="2022-05" db="EMBL/GenBank/DDBJ databases">
        <authorList>
            <person name="Park J.-S."/>
        </authorList>
    </citation>
    <scope>NUCLEOTIDE SEQUENCE</scope>
    <source>
        <strain evidence="2">2012CJ34-3</strain>
    </source>
</reference>
<evidence type="ECO:0000256" key="1">
    <source>
        <dbReference type="SAM" id="Phobius"/>
    </source>
</evidence>
<feature type="transmembrane region" description="Helical" evidence="1">
    <location>
        <begin position="172"/>
        <end position="191"/>
    </location>
</feature>
<keyword evidence="3" id="KW-1185">Reference proteome</keyword>
<organism evidence="2 3">
    <name type="scientific">Jejuia spongiicola</name>
    <dbReference type="NCBI Taxonomy" id="2942207"/>
    <lineage>
        <taxon>Bacteria</taxon>
        <taxon>Pseudomonadati</taxon>
        <taxon>Bacteroidota</taxon>
        <taxon>Flavobacteriia</taxon>
        <taxon>Flavobacteriales</taxon>
        <taxon>Flavobacteriaceae</taxon>
        <taxon>Jejuia</taxon>
    </lineage>
</organism>
<feature type="transmembrane region" description="Helical" evidence="1">
    <location>
        <begin position="145"/>
        <end position="166"/>
    </location>
</feature>
<accession>A0ABT0QC18</accession>
<dbReference type="InterPro" id="IPR022134">
    <property type="entry name" value="DUF3667"/>
</dbReference>
<dbReference type="RefSeq" id="WP_249972380.1">
    <property type="nucleotide sequence ID" value="NZ_JAMFLZ010000002.1"/>
</dbReference>